<dbReference type="KEGG" id="hdt:HYPDE_33748"/>
<feature type="transmembrane region" description="Helical" evidence="5">
    <location>
        <begin position="151"/>
        <end position="171"/>
    </location>
</feature>
<dbReference type="PROSITE" id="PS50850">
    <property type="entry name" value="MFS"/>
    <property type="match status" value="1"/>
</dbReference>
<evidence type="ECO:0000313" key="7">
    <source>
        <dbReference type="EMBL" id="AGK58422.1"/>
    </source>
</evidence>
<reference evidence="7 8" key="1">
    <citation type="journal article" date="2013" name="Genome Announc.">
        <title>Genome sequences for three denitrifying bacterial strains isolated from a uranium- and nitrate-contaminated subsurface environment.</title>
        <authorList>
            <person name="Venkatramanan R."/>
            <person name="Prakash O."/>
            <person name="Woyke T."/>
            <person name="Chain P."/>
            <person name="Goodwin L.A."/>
            <person name="Watson D."/>
            <person name="Brooks S."/>
            <person name="Kostka J.E."/>
            <person name="Green S.J."/>
        </authorList>
    </citation>
    <scope>NUCLEOTIDE SEQUENCE [LARGE SCALE GENOMIC DNA]</scope>
    <source>
        <strain evidence="7 8">1NES1</strain>
    </source>
</reference>
<accession>N0B855</accession>
<feature type="transmembrane region" description="Helical" evidence="5">
    <location>
        <begin position="261"/>
        <end position="283"/>
    </location>
</feature>
<evidence type="ECO:0000313" key="8">
    <source>
        <dbReference type="Proteomes" id="UP000005952"/>
    </source>
</evidence>
<keyword evidence="1 5" id="KW-0812">Transmembrane</keyword>
<dbReference type="EMBL" id="CP005587">
    <property type="protein sequence ID" value="AGK58422.1"/>
    <property type="molecule type" value="Genomic_DNA"/>
</dbReference>
<evidence type="ECO:0000256" key="2">
    <source>
        <dbReference type="ARBA" id="ARBA00022989"/>
    </source>
</evidence>
<dbReference type="STRING" id="670307.HYPDE_33748"/>
<keyword evidence="8" id="KW-1185">Reference proteome</keyword>
<dbReference type="InterPro" id="IPR011701">
    <property type="entry name" value="MFS"/>
</dbReference>
<feature type="transmembrane region" description="Helical" evidence="5">
    <location>
        <begin position="353"/>
        <end position="372"/>
    </location>
</feature>
<evidence type="ECO:0000256" key="3">
    <source>
        <dbReference type="ARBA" id="ARBA00023136"/>
    </source>
</evidence>
<dbReference type="HOGENOM" id="CLU_038484_0_0_5"/>
<dbReference type="Gene3D" id="1.20.1250.20">
    <property type="entry name" value="MFS general substrate transporter like domains"/>
    <property type="match status" value="2"/>
</dbReference>
<gene>
    <name evidence="7" type="ORF">HYPDE_33748</name>
</gene>
<keyword evidence="3 5" id="KW-0472">Membrane</keyword>
<dbReference type="PANTHER" id="PTHR23539">
    <property type="entry name" value="MFS TRANSPORTER"/>
    <property type="match status" value="1"/>
</dbReference>
<evidence type="ECO:0000256" key="1">
    <source>
        <dbReference type="ARBA" id="ARBA00022692"/>
    </source>
</evidence>
<keyword evidence="2 5" id="KW-1133">Transmembrane helix</keyword>
<dbReference type="OrthoDB" id="9812574at2"/>
<feature type="transmembrane region" description="Helical" evidence="5">
    <location>
        <begin position="384"/>
        <end position="405"/>
    </location>
</feature>
<feature type="transmembrane region" description="Helical" evidence="5">
    <location>
        <begin position="27"/>
        <end position="47"/>
    </location>
</feature>
<dbReference type="PANTHER" id="PTHR23539:SF1">
    <property type="entry name" value="MAJOR FACILITATOR SUPERFAMILY (MFS) PROFILE DOMAIN-CONTAINING PROTEIN"/>
    <property type="match status" value="1"/>
</dbReference>
<evidence type="ECO:0000259" key="6">
    <source>
        <dbReference type="PROSITE" id="PS50850"/>
    </source>
</evidence>
<organism evidence="7 8">
    <name type="scientific">Hyphomicrobium denitrificans 1NES1</name>
    <dbReference type="NCBI Taxonomy" id="670307"/>
    <lineage>
        <taxon>Bacteria</taxon>
        <taxon>Pseudomonadati</taxon>
        <taxon>Pseudomonadota</taxon>
        <taxon>Alphaproteobacteria</taxon>
        <taxon>Hyphomicrobiales</taxon>
        <taxon>Hyphomicrobiaceae</taxon>
        <taxon>Hyphomicrobium</taxon>
    </lineage>
</organism>
<name>N0B855_9HYPH</name>
<dbReference type="eggNOG" id="COG2814">
    <property type="taxonomic scope" value="Bacteria"/>
</dbReference>
<feature type="transmembrane region" description="Helical" evidence="5">
    <location>
        <begin position="318"/>
        <end position="341"/>
    </location>
</feature>
<dbReference type="Pfam" id="PF07690">
    <property type="entry name" value="MFS_1"/>
    <property type="match status" value="1"/>
</dbReference>
<feature type="transmembrane region" description="Helical" evidence="5">
    <location>
        <begin position="88"/>
        <end position="111"/>
    </location>
</feature>
<feature type="region of interest" description="Disordered" evidence="4">
    <location>
        <begin position="1"/>
        <end position="21"/>
    </location>
</feature>
<dbReference type="InterPro" id="IPR036259">
    <property type="entry name" value="MFS_trans_sf"/>
</dbReference>
<sequence length="414" mass="43031">MPAPDPTRASTRVPGGPSKSSRRGLDWFSFFLADVQTGFGPFMVVYLTSEKWANADIGLLLTVGSLLGLAGQIPAGAVIDATPQKKQIVAFAVAGIGLSALAIAISPRFLFTLLAQIVHIGASVLVGPALIAISLGLVGHAHLGARLGRNAQFASAGSIFAVFVMGVGGYYLSSRAVFLIAAVMTIPGLLALALISSRDLHHEPRLRRRNEPDSVVLALRELLGRRDIIVLVVSVFLFHCANAGLMPLAANIITMRSEQSATLLVALCMIIPQLIVTAGSAWVGLQADIHGRKPLLLAAFAVLAARSFAFGFCRDPYAFVMIQILDGVAAAIIGILVAVCVADLTSQTAHFNLALGVVGVAMGLGAAASTTLTGDIADGAGAPAAFFTMSAIALAGLATVWRFFLETKPSTPLE</sequence>
<feature type="domain" description="Major facilitator superfamily (MFS) profile" evidence="6">
    <location>
        <begin position="1"/>
        <end position="408"/>
    </location>
</feature>
<dbReference type="Proteomes" id="UP000005952">
    <property type="component" value="Chromosome"/>
</dbReference>
<dbReference type="AlphaFoldDB" id="N0B855"/>
<feature type="transmembrane region" description="Helical" evidence="5">
    <location>
        <begin position="228"/>
        <end position="249"/>
    </location>
</feature>
<feature type="transmembrane region" description="Helical" evidence="5">
    <location>
        <begin position="117"/>
        <end position="139"/>
    </location>
</feature>
<dbReference type="GO" id="GO:0022857">
    <property type="term" value="F:transmembrane transporter activity"/>
    <property type="evidence" value="ECO:0007669"/>
    <property type="project" value="InterPro"/>
</dbReference>
<dbReference type="RefSeq" id="WP_015598447.1">
    <property type="nucleotide sequence ID" value="NC_021172.1"/>
</dbReference>
<protein>
    <submittedName>
        <fullName evidence="7">Major facilitator superfamily protein</fullName>
    </submittedName>
</protein>
<feature type="transmembrane region" description="Helical" evidence="5">
    <location>
        <begin position="177"/>
        <end position="195"/>
    </location>
</feature>
<proteinExistence type="predicted"/>
<dbReference type="InterPro" id="IPR020846">
    <property type="entry name" value="MFS_dom"/>
</dbReference>
<evidence type="ECO:0000256" key="5">
    <source>
        <dbReference type="SAM" id="Phobius"/>
    </source>
</evidence>
<dbReference type="SUPFAM" id="SSF103473">
    <property type="entry name" value="MFS general substrate transporter"/>
    <property type="match status" value="1"/>
</dbReference>
<evidence type="ECO:0000256" key="4">
    <source>
        <dbReference type="SAM" id="MobiDB-lite"/>
    </source>
</evidence>
<feature type="transmembrane region" description="Helical" evidence="5">
    <location>
        <begin position="59"/>
        <end position="81"/>
    </location>
</feature>